<dbReference type="OrthoDB" id="6414167at2759"/>
<dbReference type="InterPro" id="IPR051717">
    <property type="entry name" value="MFS_MFSD6"/>
</dbReference>
<keyword evidence="3 6" id="KW-0812">Transmembrane</keyword>
<evidence type="ECO:0000256" key="5">
    <source>
        <dbReference type="ARBA" id="ARBA00023136"/>
    </source>
</evidence>
<feature type="transmembrane region" description="Helical" evidence="6">
    <location>
        <begin position="335"/>
        <end position="352"/>
    </location>
</feature>
<dbReference type="AlphaFoldDB" id="A0A4Y2LH56"/>
<dbReference type="Proteomes" id="UP000499080">
    <property type="component" value="Unassembled WGS sequence"/>
</dbReference>
<evidence type="ECO:0000256" key="6">
    <source>
        <dbReference type="SAM" id="Phobius"/>
    </source>
</evidence>
<protein>
    <recommendedName>
        <fullName evidence="7">Major facilitator superfamily associated domain-containing protein</fullName>
    </recommendedName>
</protein>
<dbReference type="InterPro" id="IPR024989">
    <property type="entry name" value="MFS_assoc_dom"/>
</dbReference>
<feature type="transmembrane region" description="Helical" evidence="6">
    <location>
        <begin position="130"/>
        <end position="154"/>
    </location>
</feature>
<feature type="transmembrane region" description="Helical" evidence="6">
    <location>
        <begin position="281"/>
        <end position="300"/>
    </location>
</feature>
<dbReference type="PANTHER" id="PTHR16172">
    <property type="entry name" value="MAJOR FACILITATOR SUPERFAMILY DOMAIN-CONTAINING PROTEIN 6-LIKE"/>
    <property type="match status" value="1"/>
</dbReference>
<feature type="transmembrane region" description="Helical" evidence="6">
    <location>
        <begin position="312"/>
        <end position="329"/>
    </location>
</feature>
<proteinExistence type="inferred from homology"/>
<feature type="transmembrane region" description="Helical" evidence="6">
    <location>
        <begin position="246"/>
        <end position="269"/>
    </location>
</feature>
<dbReference type="SUPFAM" id="SSF103473">
    <property type="entry name" value="MFS general substrate transporter"/>
    <property type="match status" value="1"/>
</dbReference>
<evidence type="ECO:0000256" key="2">
    <source>
        <dbReference type="ARBA" id="ARBA00005241"/>
    </source>
</evidence>
<evidence type="ECO:0000256" key="3">
    <source>
        <dbReference type="ARBA" id="ARBA00022692"/>
    </source>
</evidence>
<sequence length="474" mass="52776">MPEVDECCTKNITFDCTDEESSHFAARDSCRNFQGNFHADACSVIQNGSTGHNEEHSHCAFISILRQGSISIEKSHLNNISGLCLYQAKSKNFSDADVSSCGTQNCKSVKIVCSDNDSGNGPTSCNRNRMVWIFIYGTVVVLSYTSLTAAHRCFDVISADLSNRHNSDFGKQRLWSLLGASAGPSLAGLILEKTTSEESGKNYALIFVCAILFTILSIVPVWNISPEFHKPATRLWKKSLELMKKHEIFLFFLLLLTAGISFGFQMMYGNWYLQSLGAPDLLLGISKGISTLCGLPVLYASKWFFDKTGVRSFFVLSVLCHVFYSFGFSLMREPWLAMGFELANVFAYLLFWPAVMQYCEEVAPVEMQATMKGIAGVLHFNIARIGASMIGGYVMNNYGGRMAYQVIGYICLGYAAIYGMDLIIQYLRKEKTGVRLKRGNPQQLDPVCTVFVEKVPLEPTIPLNDALHTWFSSF</sequence>
<feature type="transmembrane region" description="Helical" evidence="6">
    <location>
        <begin position="406"/>
        <end position="427"/>
    </location>
</feature>
<keyword evidence="5 6" id="KW-0472">Membrane</keyword>
<dbReference type="Gene3D" id="1.20.1250.20">
    <property type="entry name" value="MFS general substrate transporter like domains"/>
    <property type="match status" value="2"/>
</dbReference>
<name>A0A4Y2LH56_ARAVE</name>
<comment type="subcellular location">
    <subcellularLocation>
        <location evidence="1">Membrane</location>
        <topology evidence="1">Multi-pass membrane protein</topology>
    </subcellularLocation>
</comment>
<reference evidence="8 9" key="1">
    <citation type="journal article" date="2019" name="Sci. Rep.">
        <title>Orb-weaving spider Araneus ventricosus genome elucidates the spidroin gene catalogue.</title>
        <authorList>
            <person name="Kono N."/>
            <person name="Nakamura H."/>
            <person name="Ohtoshi R."/>
            <person name="Moran D.A.P."/>
            <person name="Shinohara A."/>
            <person name="Yoshida Y."/>
            <person name="Fujiwara M."/>
            <person name="Mori M."/>
            <person name="Tomita M."/>
            <person name="Arakawa K."/>
        </authorList>
    </citation>
    <scope>NUCLEOTIDE SEQUENCE [LARGE SCALE GENOMIC DNA]</scope>
</reference>
<keyword evidence="9" id="KW-1185">Reference proteome</keyword>
<evidence type="ECO:0000256" key="1">
    <source>
        <dbReference type="ARBA" id="ARBA00004141"/>
    </source>
</evidence>
<comment type="caution">
    <text evidence="8">The sequence shown here is derived from an EMBL/GenBank/DDBJ whole genome shotgun (WGS) entry which is preliminary data.</text>
</comment>
<evidence type="ECO:0000259" key="7">
    <source>
        <dbReference type="Pfam" id="PF12832"/>
    </source>
</evidence>
<dbReference type="Pfam" id="PF12832">
    <property type="entry name" value="MFS_1_like"/>
    <property type="match status" value="1"/>
</dbReference>
<evidence type="ECO:0000313" key="9">
    <source>
        <dbReference type="Proteomes" id="UP000499080"/>
    </source>
</evidence>
<feature type="domain" description="Major facilitator superfamily associated" evidence="7">
    <location>
        <begin position="130"/>
        <end position="406"/>
    </location>
</feature>
<dbReference type="PANTHER" id="PTHR16172:SF41">
    <property type="entry name" value="MAJOR FACILITATOR SUPERFAMILY DOMAIN-CONTAINING PROTEIN 6-LIKE"/>
    <property type="match status" value="1"/>
</dbReference>
<feature type="transmembrane region" description="Helical" evidence="6">
    <location>
        <begin position="203"/>
        <end position="225"/>
    </location>
</feature>
<dbReference type="GO" id="GO:0016020">
    <property type="term" value="C:membrane"/>
    <property type="evidence" value="ECO:0007669"/>
    <property type="project" value="UniProtKB-SubCell"/>
</dbReference>
<evidence type="ECO:0000313" key="8">
    <source>
        <dbReference type="EMBL" id="GBN13952.1"/>
    </source>
</evidence>
<feature type="transmembrane region" description="Helical" evidence="6">
    <location>
        <begin position="373"/>
        <end position="394"/>
    </location>
</feature>
<accession>A0A4Y2LH56</accession>
<evidence type="ECO:0000256" key="4">
    <source>
        <dbReference type="ARBA" id="ARBA00022989"/>
    </source>
</evidence>
<dbReference type="EMBL" id="BGPR01005846">
    <property type="protein sequence ID" value="GBN13952.1"/>
    <property type="molecule type" value="Genomic_DNA"/>
</dbReference>
<dbReference type="InterPro" id="IPR036259">
    <property type="entry name" value="MFS_trans_sf"/>
</dbReference>
<organism evidence="8 9">
    <name type="scientific">Araneus ventricosus</name>
    <name type="common">Orbweaver spider</name>
    <name type="synonym">Epeira ventricosa</name>
    <dbReference type="NCBI Taxonomy" id="182803"/>
    <lineage>
        <taxon>Eukaryota</taxon>
        <taxon>Metazoa</taxon>
        <taxon>Ecdysozoa</taxon>
        <taxon>Arthropoda</taxon>
        <taxon>Chelicerata</taxon>
        <taxon>Arachnida</taxon>
        <taxon>Araneae</taxon>
        <taxon>Araneomorphae</taxon>
        <taxon>Entelegynae</taxon>
        <taxon>Araneoidea</taxon>
        <taxon>Araneidae</taxon>
        <taxon>Araneus</taxon>
    </lineage>
</organism>
<gene>
    <name evidence="8" type="ORF">AVEN_91368_1</name>
</gene>
<keyword evidence="4 6" id="KW-1133">Transmembrane helix</keyword>
<comment type="similarity">
    <text evidence="2">Belongs to the major facilitator superfamily. MFSD6 family.</text>
</comment>